<organism evidence="1 2">
    <name type="scientific">Phytophthora lilii</name>
    <dbReference type="NCBI Taxonomy" id="2077276"/>
    <lineage>
        <taxon>Eukaryota</taxon>
        <taxon>Sar</taxon>
        <taxon>Stramenopiles</taxon>
        <taxon>Oomycota</taxon>
        <taxon>Peronosporomycetes</taxon>
        <taxon>Peronosporales</taxon>
        <taxon>Peronosporaceae</taxon>
        <taxon>Phytophthora</taxon>
    </lineage>
</organism>
<evidence type="ECO:0000313" key="2">
    <source>
        <dbReference type="Proteomes" id="UP001165083"/>
    </source>
</evidence>
<proteinExistence type="predicted"/>
<evidence type="ECO:0000313" key="1">
    <source>
        <dbReference type="EMBL" id="GMF09434.1"/>
    </source>
</evidence>
<dbReference type="EMBL" id="BSXW01000010">
    <property type="protein sequence ID" value="GMF09434.1"/>
    <property type="molecule type" value="Genomic_DNA"/>
</dbReference>
<reference evidence="1" key="1">
    <citation type="submission" date="2023-04" db="EMBL/GenBank/DDBJ databases">
        <title>Phytophthora lilii NBRC 32176.</title>
        <authorList>
            <person name="Ichikawa N."/>
            <person name="Sato H."/>
            <person name="Tonouchi N."/>
        </authorList>
    </citation>
    <scope>NUCLEOTIDE SEQUENCE</scope>
    <source>
        <strain evidence="1">NBRC 32176</strain>
    </source>
</reference>
<protein>
    <submittedName>
        <fullName evidence="1">Unnamed protein product</fullName>
    </submittedName>
</protein>
<dbReference type="OrthoDB" id="133193at2759"/>
<sequence>MNLDPVANFQKSLNNENSQTNPEVSTDPEVNGRPIMVDAEVQAKPNINDAEVQATPSVVDIGLNSIPTMIDVGVGENKATADDTLLGDGGNDVIEEQKRSKQAVAEIFAILSELGIHPLASNGRQLTKYYIGNDAKTYSIRLKKLVLVPSINWIETYDHIGVVLTNDARFLNYINEKRERNEMSKEDKKVPFQVWQRIGSKRANAPSVDDYKQSKQRLEDSFLFDNSTSTTNDQSDSKINMFWTINKNKEMLESNGLKKEIVLILKGTIKSFPIDGNGYVWIDRNSISVFGKKSNRPKPAITNRVNGNLHSNHLLVWLERKVLSWR</sequence>
<dbReference type="AlphaFoldDB" id="A0A9W6TBX0"/>
<dbReference type="Proteomes" id="UP001165083">
    <property type="component" value="Unassembled WGS sequence"/>
</dbReference>
<keyword evidence="2" id="KW-1185">Reference proteome</keyword>
<accession>A0A9W6TBX0</accession>
<gene>
    <name evidence="1" type="ORF">Plil01_000033500</name>
</gene>
<name>A0A9W6TBX0_9STRA</name>
<comment type="caution">
    <text evidence="1">The sequence shown here is derived from an EMBL/GenBank/DDBJ whole genome shotgun (WGS) entry which is preliminary data.</text>
</comment>